<dbReference type="PANTHER" id="PTHR45947:SF3">
    <property type="entry name" value="SULFOQUINOVOSYL TRANSFERASE SQD2"/>
    <property type="match status" value="1"/>
</dbReference>
<dbReference type="RefSeq" id="WP_345518571.1">
    <property type="nucleotide sequence ID" value="NZ_BAABKM010000001.1"/>
</dbReference>
<feature type="region of interest" description="Disordered" evidence="1">
    <location>
        <begin position="1"/>
        <end position="20"/>
    </location>
</feature>
<evidence type="ECO:0000313" key="3">
    <source>
        <dbReference type="Proteomes" id="UP001499974"/>
    </source>
</evidence>
<dbReference type="Pfam" id="PF13692">
    <property type="entry name" value="Glyco_trans_1_4"/>
    <property type="match status" value="1"/>
</dbReference>
<dbReference type="SUPFAM" id="SSF53756">
    <property type="entry name" value="UDP-Glycosyltransferase/glycogen phosphorylase"/>
    <property type="match status" value="1"/>
</dbReference>
<protein>
    <submittedName>
        <fullName evidence="2">Glycosyltransferase family 4 protein</fullName>
    </submittedName>
</protein>
<sequence>MIHLVRPAGVDDPDRPSGGNVYDRRVADGLGAVEHVSTRTVPDGAVVLVDGLLSSPALLDETGRLRVVVLVHMPRREPWEGELLGAVAGVVATSRWTRGWLVATYGLDPRRVIVAEPGVDPAPLAPGSADGSALLCVGAVTTLKGYDVLAAALRTLDDLAWSCRGVGATSVEPALAAEVGDAVRLTGPLSRADLDATYAEVDLLVLASRAETYGMVVTEALAHGVPVVGSDVGGVREALGGAGVLVPPGDPEALSRALRHWLTDAEHRAEQRAAARARRTTLTGWDHTVGRVAAALEVLR</sequence>
<dbReference type="CDD" id="cd03801">
    <property type="entry name" value="GT4_PimA-like"/>
    <property type="match status" value="1"/>
</dbReference>
<comment type="caution">
    <text evidence="2">The sequence shown here is derived from an EMBL/GenBank/DDBJ whole genome shotgun (WGS) entry which is preliminary data.</text>
</comment>
<dbReference type="Proteomes" id="UP001499974">
    <property type="component" value="Unassembled WGS sequence"/>
</dbReference>
<dbReference type="Gene3D" id="3.40.50.2000">
    <property type="entry name" value="Glycogen Phosphorylase B"/>
    <property type="match status" value="2"/>
</dbReference>
<proteinExistence type="predicted"/>
<dbReference type="EMBL" id="BAABKM010000001">
    <property type="protein sequence ID" value="GAA4691852.1"/>
    <property type="molecule type" value="Genomic_DNA"/>
</dbReference>
<dbReference type="PANTHER" id="PTHR45947">
    <property type="entry name" value="SULFOQUINOVOSYL TRANSFERASE SQD2"/>
    <property type="match status" value="1"/>
</dbReference>
<accession>A0ABP8WN39</accession>
<organism evidence="2 3">
    <name type="scientific">Nocardioides conyzicola</name>
    <dbReference type="NCBI Taxonomy" id="1651781"/>
    <lineage>
        <taxon>Bacteria</taxon>
        <taxon>Bacillati</taxon>
        <taxon>Actinomycetota</taxon>
        <taxon>Actinomycetes</taxon>
        <taxon>Propionibacteriales</taxon>
        <taxon>Nocardioidaceae</taxon>
        <taxon>Nocardioides</taxon>
    </lineage>
</organism>
<evidence type="ECO:0000256" key="1">
    <source>
        <dbReference type="SAM" id="MobiDB-lite"/>
    </source>
</evidence>
<name>A0ABP8WN39_9ACTN</name>
<dbReference type="InterPro" id="IPR050194">
    <property type="entry name" value="Glycosyltransferase_grp1"/>
</dbReference>
<reference evidence="3" key="1">
    <citation type="journal article" date="2019" name="Int. J. Syst. Evol. Microbiol.">
        <title>The Global Catalogue of Microorganisms (GCM) 10K type strain sequencing project: providing services to taxonomists for standard genome sequencing and annotation.</title>
        <authorList>
            <consortium name="The Broad Institute Genomics Platform"/>
            <consortium name="The Broad Institute Genome Sequencing Center for Infectious Disease"/>
            <person name="Wu L."/>
            <person name="Ma J."/>
        </authorList>
    </citation>
    <scope>NUCLEOTIDE SEQUENCE [LARGE SCALE GENOMIC DNA]</scope>
    <source>
        <strain evidence="3">JCM 18531</strain>
    </source>
</reference>
<gene>
    <name evidence="2" type="ORF">GCM10023349_03340</name>
</gene>
<keyword evidence="3" id="KW-1185">Reference proteome</keyword>
<evidence type="ECO:0000313" key="2">
    <source>
        <dbReference type="EMBL" id="GAA4691852.1"/>
    </source>
</evidence>